<dbReference type="RefSeq" id="WP_104439546.1">
    <property type="nucleotide sequence ID" value="NZ_PTJA01000018.1"/>
</dbReference>
<dbReference type="InterPro" id="IPR001646">
    <property type="entry name" value="5peptide_repeat"/>
</dbReference>
<evidence type="ECO:0000313" key="1">
    <source>
        <dbReference type="EMBL" id="PPK76353.1"/>
    </source>
</evidence>
<organism evidence="1 2">
    <name type="scientific">Lacrimispora xylanisolvens</name>
    <dbReference type="NCBI Taxonomy" id="384636"/>
    <lineage>
        <taxon>Bacteria</taxon>
        <taxon>Bacillati</taxon>
        <taxon>Bacillota</taxon>
        <taxon>Clostridia</taxon>
        <taxon>Lachnospirales</taxon>
        <taxon>Lachnospiraceae</taxon>
        <taxon>Lacrimispora</taxon>
    </lineage>
</organism>
<gene>
    <name evidence="1" type="ORF">BXY41_11842</name>
</gene>
<dbReference type="Proteomes" id="UP000237749">
    <property type="component" value="Unassembled WGS sequence"/>
</dbReference>
<proteinExistence type="predicted"/>
<name>A0A2S6HG37_9FIRM</name>
<dbReference type="AlphaFoldDB" id="A0A2S6HG37"/>
<evidence type="ECO:0000313" key="2">
    <source>
        <dbReference type="Proteomes" id="UP000237749"/>
    </source>
</evidence>
<keyword evidence="2" id="KW-1185">Reference proteome</keyword>
<comment type="caution">
    <text evidence="1">The sequence shown here is derived from an EMBL/GenBank/DDBJ whole genome shotgun (WGS) entry which is preliminary data.</text>
</comment>
<dbReference type="SUPFAM" id="SSF141571">
    <property type="entry name" value="Pentapeptide repeat-like"/>
    <property type="match status" value="1"/>
</dbReference>
<dbReference type="EMBL" id="PTJA01000018">
    <property type="protein sequence ID" value="PPK76353.1"/>
    <property type="molecule type" value="Genomic_DNA"/>
</dbReference>
<reference evidence="1 2" key="1">
    <citation type="submission" date="2018-02" db="EMBL/GenBank/DDBJ databases">
        <title>Genomic Encyclopedia of Archaeal and Bacterial Type Strains, Phase II (KMG-II): from individual species to whole genera.</title>
        <authorList>
            <person name="Goeker M."/>
        </authorList>
    </citation>
    <scope>NUCLEOTIDE SEQUENCE [LARGE SCALE GENOMIC DNA]</scope>
    <source>
        <strain evidence="1 2">DSM 3808</strain>
    </source>
</reference>
<dbReference type="OrthoDB" id="67652at2"/>
<accession>A0A2S6HG37</accession>
<dbReference type="Gene3D" id="2.160.20.80">
    <property type="entry name" value="E3 ubiquitin-protein ligase SopA"/>
    <property type="match status" value="1"/>
</dbReference>
<protein>
    <submittedName>
        <fullName evidence="1">Pentapeptide repeat protein</fullName>
    </submittedName>
</protein>
<sequence length="276" mass="30960">MTNKKTENKYADYALKLKIDCKNCSGLCCVSLYCIKTDGFPADKEAGIPCAYLNSDYGCNIHSKLSEKNYKGCIAYDCFGAGQRATQLCLTNGTWKTNPKQADIIFETFMIVFQLHQMLWYLMEAFQLTSDNKLESTIDQLIQENEQIAEMLPENCSKTDLSAYRLKVNTVLKQISSAISISTSTSRHSDMMYLGKNFKKANLDGKDFSMSLMIASNFTGCSLKKTNFLGADIRDANVKDTDLSESIFLTQMQINSAIGNKNTRLPDNLSRPAAWF</sequence>
<dbReference type="Pfam" id="PF00805">
    <property type="entry name" value="Pentapeptide"/>
    <property type="match status" value="1"/>
</dbReference>